<keyword evidence="4" id="KW-1185">Reference proteome</keyword>
<dbReference type="Pfam" id="PF13561">
    <property type="entry name" value="adh_short_C2"/>
    <property type="match status" value="1"/>
</dbReference>
<dbReference type="NCBIfam" id="NF005559">
    <property type="entry name" value="PRK07231.1"/>
    <property type="match status" value="1"/>
</dbReference>
<comment type="caution">
    <text evidence="3">The sequence shown here is derived from an EMBL/GenBank/DDBJ whole genome shotgun (WGS) entry which is preliminary data.</text>
</comment>
<name>A0ABW1NJK0_9ACTN</name>
<dbReference type="SUPFAM" id="SSF51735">
    <property type="entry name" value="NAD(P)-binding Rossmann-fold domains"/>
    <property type="match status" value="1"/>
</dbReference>
<dbReference type="InterPro" id="IPR051122">
    <property type="entry name" value="SDR_DHRS6-like"/>
</dbReference>
<evidence type="ECO:0000256" key="2">
    <source>
        <dbReference type="ARBA" id="ARBA00023002"/>
    </source>
</evidence>
<dbReference type="PRINTS" id="PR00081">
    <property type="entry name" value="GDHRDH"/>
</dbReference>
<dbReference type="InterPro" id="IPR036291">
    <property type="entry name" value="NAD(P)-bd_dom_sf"/>
</dbReference>
<protein>
    <submittedName>
        <fullName evidence="3">SDR family NAD(P)-dependent oxidoreductase</fullName>
        <ecNumber evidence="3">1.1.1.-</ecNumber>
    </submittedName>
</protein>
<dbReference type="Proteomes" id="UP001596137">
    <property type="component" value="Unassembled WGS sequence"/>
</dbReference>
<comment type="similarity">
    <text evidence="1">Belongs to the short-chain dehydrogenases/reductases (SDR) family.</text>
</comment>
<dbReference type="CDD" id="cd05233">
    <property type="entry name" value="SDR_c"/>
    <property type="match status" value="1"/>
</dbReference>
<dbReference type="PANTHER" id="PTHR43477:SF1">
    <property type="entry name" value="DIHYDROANTICAPSIN 7-DEHYDROGENASE"/>
    <property type="match status" value="1"/>
</dbReference>
<evidence type="ECO:0000313" key="4">
    <source>
        <dbReference type="Proteomes" id="UP001596137"/>
    </source>
</evidence>
<organism evidence="3 4">
    <name type="scientific">Sphaerisporangium aureirubrum</name>
    <dbReference type="NCBI Taxonomy" id="1544736"/>
    <lineage>
        <taxon>Bacteria</taxon>
        <taxon>Bacillati</taxon>
        <taxon>Actinomycetota</taxon>
        <taxon>Actinomycetes</taxon>
        <taxon>Streptosporangiales</taxon>
        <taxon>Streptosporangiaceae</taxon>
        <taxon>Sphaerisporangium</taxon>
    </lineage>
</organism>
<dbReference type="EC" id="1.1.1.-" evidence="3"/>
<keyword evidence="2 3" id="KW-0560">Oxidoreductase</keyword>
<accession>A0ABW1NJK0</accession>
<dbReference type="InterPro" id="IPR002347">
    <property type="entry name" value="SDR_fam"/>
</dbReference>
<reference evidence="4" key="1">
    <citation type="journal article" date="2019" name="Int. J. Syst. Evol. Microbiol.">
        <title>The Global Catalogue of Microorganisms (GCM) 10K type strain sequencing project: providing services to taxonomists for standard genome sequencing and annotation.</title>
        <authorList>
            <consortium name="The Broad Institute Genomics Platform"/>
            <consortium name="The Broad Institute Genome Sequencing Center for Infectious Disease"/>
            <person name="Wu L."/>
            <person name="Ma J."/>
        </authorList>
    </citation>
    <scope>NUCLEOTIDE SEQUENCE [LARGE SCALE GENOMIC DNA]</scope>
    <source>
        <strain evidence="4">JCM 30346</strain>
    </source>
</reference>
<dbReference type="PANTHER" id="PTHR43477">
    <property type="entry name" value="DIHYDROANTICAPSIN 7-DEHYDROGENASE"/>
    <property type="match status" value="1"/>
</dbReference>
<dbReference type="RefSeq" id="WP_380755671.1">
    <property type="nucleotide sequence ID" value="NZ_JBHSRF010000030.1"/>
</dbReference>
<dbReference type="InterPro" id="IPR020904">
    <property type="entry name" value="Sc_DH/Rdtase_CS"/>
</dbReference>
<dbReference type="PRINTS" id="PR00080">
    <property type="entry name" value="SDRFAMILY"/>
</dbReference>
<dbReference type="GO" id="GO:0016491">
    <property type="term" value="F:oxidoreductase activity"/>
    <property type="evidence" value="ECO:0007669"/>
    <property type="project" value="UniProtKB-KW"/>
</dbReference>
<gene>
    <name evidence="3" type="ORF">ACFP1K_20540</name>
</gene>
<sequence>MGRFEGRTVLVTGAGSGIGFHMASRFRDEGAVVYAADITPGGCPGGTVALSLDVTEERQIRETVERVLADTGRLDVLCNNAGIGSTKNPIDCTAEEWDHVFAVNVRGVFLGTKYALPAMLRQGKGAIVNTASAAGSVGLIDRAAYGASKGAVIAFTKQVAVQYAGTGVRCNCLVPGTVDSPWVGRLLDEAGDPAEARERLIARQPVGRLGVPAEIAEAALYLASDDADFVTGTELVIDGGLLAR</sequence>
<proteinExistence type="inferred from homology"/>
<dbReference type="Gene3D" id="3.40.50.720">
    <property type="entry name" value="NAD(P)-binding Rossmann-like Domain"/>
    <property type="match status" value="1"/>
</dbReference>
<dbReference type="EMBL" id="JBHSRF010000030">
    <property type="protein sequence ID" value="MFC6083569.1"/>
    <property type="molecule type" value="Genomic_DNA"/>
</dbReference>
<dbReference type="PROSITE" id="PS00061">
    <property type="entry name" value="ADH_SHORT"/>
    <property type="match status" value="1"/>
</dbReference>
<evidence type="ECO:0000256" key="1">
    <source>
        <dbReference type="ARBA" id="ARBA00006484"/>
    </source>
</evidence>
<evidence type="ECO:0000313" key="3">
    <source>
        <dbReference type="EMBL" id="MFC6083569.1"/>
    </source>
</evidence>